<sequence length="184" mass="20497">MKKLIIVFSTALLFATNWAYSQQKLGHVNSDVIFATFPEAKTASLTFENFAKTKQTEIDKMVNDFQAKLKVAQEKEKTLSEANREKVTKELVLAQTELQNLGSRIEEFRAKLTKDVADKQNELFQPLQKKVNDAISAVAKEKGLAYVFDTSKSQGFNNIAYLDGGEDITASVKSKLGIPVTSKL</sequence>
<keyword evidence="3" id="KW-0175">Coiled coil</keyword>
<feature type="coiled-coil region" evidence="3">
    <location>
        <begin position="62"/>
        <end position="111"/>
    </location>
</feature>
<dbReference type="GO" id="GO:0051082">
    <property type="term" value="F:unfolded protein binding"/>
    <property type="evidence" value="ECO:0007669"/>
    <property type="project" value="InterPro"/>
</dbReference>
<evidence type="ECO:0000313" key="5">
    <source>
        <dbReference type="EMBL" id="KMQ64697.1"/>
    </source>
</evidence>
<reference evidence="5 6" key="1">
    <citation type="journal article" date="2013" name="Int. J. Syst. Evol. Microbiol.">
        <title>Chryseobacterium angstadtii sp. nov., isolated from a newt tank.</title>
        <authorList>
            <person name="Kirk K.E."/>
            <person name="Hoffman J.A."/>
            <person name="Smith K.A."/>
            <person name="Strahan B.L."/>
            <person name="Failor K.C."/>
            <person name="Krebs J.E."/>
            <person name="Gale A.N."/>
            <person name="Do T.D."/>
            <person name="Sontag T.C."/>
            <person name="Batties A.M."/>
            <person name="Mistiszyn K."/>
            <person name="Newman J.D."/>
        </authorList>
    </citation>
    <scope>NUCLEOTIDE SEQUENCE [LARGE SCALE GENOMIC DNA]</scope>
    <source>
        <strain evidence="5 6">KM</strain>
    </source>
</reference>
<dbReference type="SMART" id="SM00935">
    <property type="entry name" value="OmpH"/>
    <property type="match status" value="1"/>
</dbReference>
<accession>A0A0J7IEZ3</accession>
<evidence type="ECO:0000256" key="3">
    <source>
        <dbReference type="SAM" id="Coils"/>
    </source>
</evidence>
<proteinExistence type="inferred from homology"/>
<dbReference type="RefSeq" id="WP_048506629.1">
    <property type="nucleotide sequence ID" value="NZ_LFND01000003.1"/>
</dbReference>
<comment type="caution">
    <text evidence="5">The sequence shown here is derived from an EMBL/GenBank/DDBJ whole genome shotgun (WGS) entry which is preliminary data.</text>
</comment>
<gene>
    <name evidence="5" type="ORF">ACM46_10650</name>
</gene>
<feature type="chain" id="PRO_5005288591" evidence="4">
    <location>
        <begin position="20"/>
        <end position="184"/>
    </location>
</feature>
<dbReference type="InterPro" id="IPR024930">
    <property type="entry name" value="Skp_dom_sf"/>
</dbReference>
<protein>
    <submittedName>
        <fullName evidence="5">Membrane protein</fullName>
    </submittedName>
</protein>
<dbReference type="Proteomes" id="UP000036261">
    <property type="component" value="Unassembled WGS sequence"/>
</dbReference>
<dbReference type="GO" id="GO:0005829">
    <property type="term" value="C:cytosol"/>
    <property type="evidence" value="ECO:0007669"/>
    <property type="project" value="TreeGrafter"/>
</dbReference>
<dbReference type="InterPro" id="IPR005632">
    <property type="entry name" value="Chaperone_Skp"/>
</dbReference>
<dbReference type="Gene3D" id="3.30.910.20">
    <property type="entry name" value="Skp domain"/>
    <property type="match status" value="1"/>
</dbReference>
<dbReference type="STRING" id="558151.ACM46_10650"/>
<keyword evidence="2 4" id="KW-0732">Signal</keyword>
<feature type="signal peptide" evidence="4">
    <location>
        <begin position="1"/>
        <end position="19"/>
    </location>
</feature>
<dbReference type="PATRIC" id="fig|558151.6.peg.2250"/>
<evidence type="ECO:0000313" key="6">
    <source>
        <dbReference type="Proteomes" id="UP000036261"/>
    </source>
</evidence>
<keyword evidence="6" id="KW-1185">Reference proteome</keyword>
<dbReference type="GO" id="GO:0050821">
    <property type="term" value="P:protein stabilization"/>
    <property type="evidence" value="ECO:0007669"/>
    <property type="project" value="TreeGrafter"/>
</dbReference>
<dbReference type="PANTHER" id="PTHR35089:SF1">
    <property type="entry name" value="CHAPERONE PROTEIN SKP"/>
    <property type="match status" value="1"/>
</dbReference>
<evidence type="ECO:0000256" key="4">
    <source>
        <dbReference type="SAM" id="SignalP"/>
    </source>
</evidence>
<dbReference type="Pfam" id="PF03938">
    <property type="entry name" value="OmpH"/>
    <property type="match status" value="1"/>
</dbReference>
<dbReference type="EMBL" id="LFND01000003">
    <property type="protein sequence ID" value="KMQ64697.1"/>
    <property type="molecule type" value="Genomic_DNA"/>
</dbReference>
<evidence type="ECO:0000256" key="1">
    <source>
        <dbReference type="ARBA" id="ARBA00009091"/>
    </source>
</evidence>
<dbReference type="PANTHER" id="PTHR35089">
    <property type="entry name" value="CHAPERONE PROTEIN SKP"/>
    <property type="match status" value="1"/>
</dbReference>
<organism evidence="5 6">
    <name type="scientific">Chryseobacterium angstadtii</name>
    <dbReference type="NCBI Taxonomy" id="558151"/>
    <lineage>
        <taxon>Bacteria</taxon>
        <taxon>Pseudomonadati</taxon>
        <taxon>Bacteroidota</taxon>
        <taxon>Flavobacteriia</taxon>
        <taxon>Flavobacteriales</taxon>
        <taxon>Weeksellaceae</taxon>
        <taxon>Chryseobacterium group</taxon>
        <taxon>Chryseobacterium</taxon>
    </lineage>
</organism>
<dbReference type="AlphaFoldDB" id="A0A0J7IEZ3"/>
<comment type="similarity">
    <text evidence="1">Belongs to the Skp family.</text>
</comment>
<dbReference type="SUPFAM" id="SSF111384">
    <property type="entry name" value="OmpH-like"/>
    <property type="match status" value="1"/>
</dbReference>
<dbReference type="OrthoDB" id="1524711at2"/>
<name>A0A0J7IEZ3_9FLAO</name>
<evidence type="ECO:0000256" key="2">
    <source>
        <dbReference type="ARBA" id="ARBA00022729"/>
    </source>
</evidence>